<comment type="caution">
    <text evidence="1">The sequence shown here is derived from an EMBL/GenBank/DDBJ whole genome shotgun (WGS) entry which is preliminary data.</text>
</comment>
<keyword evidence="2" id="KW-1185">Reference proteome</keyword>
<dbReference type="PANTHER" id="PTHR13402">
    <property type="entry name" value="RGPR-RELATED"/>
    <property type="match status" value="1"/>
</dbReference>
<name>A0AAV7EHE7_ARIFI</name>
<proteinExistence type="predicted"/>
<evidence type="ECO:0000313" key="2">
    <source>
        <dbReference type="Proteomes" id="UP000825729"/>
    </source>
</evidence>
<dbReference type="EMBL" id="JAINDJ010000005">
    <property type="protein sequence ID" value="KAG9446997.1"/>
    <property type="molecule type" value="Genomic_DNA"/>
</dbReference>
<dbReference type="GO" id="GO:0012507">
    <property type="term" value="C:ER to Golgi transport vesicle membrane"/>
    <property type="evidence" value="ECO:0007669"/>
    <property type="project" value="TreeGrafter"/>
</dbReference>
<sequence>MGFCRRFHFHPQLVKTDGLESDVTKLFACAGSSAATHCLQNLPSESQTRATTIEVQKLLVYGRRKEVLHCAVEGQLWDLALELGKQLHAFTREMGCGCCSQVAKWLSVSLKHCLAGFKTVVQYQVETSHYG</sequence>
<reference evidence="1 2" key="1">
    <citation type="submission" date="2021-07" db="EMBL/GenBank/DDBJ databases">
        <title>The Aristolochia fimbriata genome: insights into angiosperm evolution, floral development and chemical biosynthesis.</title>
        <authorList>
            <person name="Jiao Y."/>
        </authorList>
    </citation>
    <scope>NUCLEOTIDE SEQUENCE [LARGE SCALE GENOMIC DNA]</scope>
    <source>
        <strain evidence="1">IBCAS-2021</strain>
        <tissue evidence="1">Leaf</tissue>
    </source>
</reference>
<dbReference type="AlphaFoldDB" id="A0AAV7EHE7"/>
<organism evidence="1 2">
    <name type="scientific">Aristolochia fimbriata</name>
    <name type="common">White veined hardy Dutchman's pipe vine</name>
    <dbReference type="NCBI Taxonomy" id="158543"/>
    <lineage>
        <taxon>Eukaryota</taxon>
        <taxon>Viridiplantae</taxon>
        <taxon>Streptophyta</taxon>
        <taxon>Embryophyta</taxon>
        <taxon>Tracheophyta</taxon>
        <taxon>Spermatophyta</taxon>
        <taxon>Magnoliopsida</taxon>
        <taxon>Magnoliidae</taxon>
        <taxon>Piperales</taxon>
        <taxon>Aristolochiaceae</taxon>
        <taxon>Aristolochia</taxon>
    </lineage>
</organism>
<accession>A0AAV7EHE7</accession>
<dbReference type="PANTHER" id="PTHR13402:SF6">
    <property type="entry name" value="SECRETORY 16, ISOFORM I"/>
    <property type="match status" value="1"/>
</dbReference>
<gene>
    <name evidence="1" type="ORF">H6P81_013125</name>
</gene>
<dbReference type="Proteomes" id="UP000825729">
    <property type="component" value="Unassembled WGS sequence"/>
</dbReference>
<protein>
    <submittedName>
        <fullName evidence="1">Uncharacterized protein</fullName>
    </submittedName>
</protein>
<evidence type="ECO:0000313" key="1">
    <source>
        <dbReference type="EMBL" id="KAG9446997.1"/>
    </source>
</evidence>
<dbReference type="GO" id="GO:0007030">
    <property type="term" value="P:Golgi organization"/>
    <property type="evidence" value="ECO:0007669"/>
    <property type="project" value="TreeGrafter"/>
</dbReference>
<dbReference type="GO" id="GO:0070973">
    <property type="term" value="P:protein localization to endoplasmic reticulum exit site"/>
    <property type="evidence" value="ECO:0007669"/>
    <property type="project" value="TreeGrafter"/>
</dbReference>
<dbReference type="GO" id="GO:0070971">
    <property type="term" value="C:endoplasmic reticulum exit site"/>
    <property type="evidence" value="ECO:0007669"/>
    <property type="project" value="TreeGrafter"/>
</dbReference>